<dbReference type="PROSITE" id="PS00211">
    <property type="entry name" value="ABC_TRANSPORTER_1"/>
    <property type="match status" value="1"/>
</dbReference>
<reference evidence="7" key="1">
    <citation type="journal article" date="2019" name="Int. J. Syst. Evol. Microbiol.">
        <title>The Global Catalogue of Microorganisms (GCM) 10K type strain sequencing project: providing services to taxonomists for standard genome sequencing and annotation.</title>
        <authorList>
            <consortium name="The Broad Institute Genomics Platform"/>
            <consortium name="The Broad Institute Genome Sequencing Center for Infectious Disease"/>
            <person name="Wu L."/>
            <person name="Ma J."/>
        </authorList>
    </citation>
    <scope>NUCLEOTIDE SEQUENCE [LARGE SCALE GENOMIC DNA]</scope>
    <source>
        <strain evidence="7">KCTC 32239</strain>
    </source>
</reference>
<gene>
    <name evidence="6" type="ORF">GCM10011613_29010</name>
</gene>
<dbReference type="InterPro" id="IPR015860">
    <property type="entry name" value="ABC_transpr_TagH-like"/>
</dbReference>
<dbReference type="InterPro" id="IPR003439">
    <property type="entry name" value="ABC_transporter-like_ATP-bd"/>
</dbReference>
<dbReference type="PANTHER" id="PTHR46743">
    <property type="entry name" value="TEICHOIC ACIDS EXPORT ATP-BINDING PROTEIN TAGH"/>
    <property type="match status" value="1"/>
</dbReference>
<keyword evidence="3" id="KW-0547">Nucleotide-binding</keyword>
<comment type="similarity">
    <text evidence="1">Belongs to the ABC transporter superfamily.</text>
</comment>
<evidence type="ECO:0000259" key="5">
    <source>
        <dbReference type="PROSITE" id="PS50893"/>
    </source>
</evidence>
<dbReference type="Gene3D" id="3.40.50.300">
    <property type="entry name" value="P-loop containing nucleotide triphosphate hydrolases"/>
    <property type="match status" value="1"/>
</dbReference>
<evidence type="ECO:0000313" key="6">
    <source>
        <dbReference type="EMBL" id="GGY82424.1"/>
    </source>
</evidence>
<accession>A0ABQ3BA45</accession>
<evidence type="ECO:0000256" key="1">
    <source>
        <dbReference type="ARBA" id="ARBA00005417"/>
    </source>
</evidence>
<organism evidence="6 7">
    <name type="scientific">Cellvibrio zantedeschiae</name>
    <dbReference type="NCBI Taxonomy" id="1237077"/>
    <lineage>
        <taxon>Bacteria</taxon>
        <taxon>Pseudomonadati</taxon>
        <taxon>Pseudomonadota</taxon>
        <taxon>Gammaproteobacteria</taxon>
        <taxon>Cellvibrionales</taxon>
        <taxon>Cellvibrionaceae</taxon>
        <taxon>Cellvibrio</taxon>
    </lineage>
</organism>
<evidence type="ECO:0000256" key="3">
    <source>
        <dbReference type="ARBA" id="ARBA00022741"/>
    </source>
</evidence>
<dbReference type="EMBL" id="BMYZ01000003">
    <property type="protein sequence ID" value="GGY82424.1"/>
    <property type="molecule type" value="Genomic_DNA"/>
</dbReference>
<name>A0ABQ3BA45_9GAMM</name>
<dbReference type="Proteomes" id="UP000619761">
    <property type="component" value="Unassembled WGS sequence"/>
</dbReference>
<dbReference type="PANTHER" id="PTHR46743:SF2">
    <property type="entry name" value="TEICHOIC ACIDS EXPORT ATP-BINDING PROTEIN TAGH"/>
    <property type="match status" value="1"/>
</dbReference>
<dbReference type="InterPro" id="IPR027417">
    <property type="entry name" value="P-loop_NTPase"/>
</dbReference>
<sequence length="409" mass="45117">MIHVTNLSKTYLIWKTPFSRLFVPLVVRVLGKLFPRYAKKLIGEYCQPVQALNNINFSVATGDSLGIIGLNGSGKSTLLQIIAGTLQATQGCAEVKGRVAALLELGSGFDPEFTGRENVFLNASILGLSQTEIQERYEAIVAFADIGDFINRPVKTYSSGMMVRLAFAVQVHVDPDVLIVDEALSVGDARFQAKALAKIEEILKRGTTLLFVGHDLSAVRAFCNRALLLDKGQVVKSGLPDDVIAEYLFIVQKDRVDEAGLGVALERHEKGFAATGFDVAAAQFLNMGQHATLAYGDKLALLIDVNKTIAVECPFLILDIIDSRGMQLGGRRIAIPEFEGVRRLQVDLHCIYQKGIYRIRIRLVSAPSIELTVMMSRYDELLSIEMVDDVRDKFTGLFPLPMDAHWEEK</sequence>
<dbReference type="SMART" id="SM00382">
    <property type="entry name" value="AAA"/>
    <property type="match status" value="1"/>
</dbReference>
<evidence type="ECO:0000313" key="7">
    <source>
        <dbReference type="Proteomes" id="UP000619761"/>
    </source>
</evidence>
<dbReference type="SUPFAM" id="SSF52540">
    <property type="entry name" value="P-loop containing nucleoside triphosphate hydrolases"/>
    <property type="match status" value="1"/>
</dbReference>
<evidence type="ECO:0000256" key="4">
    <source>
        <dbReference type="ARBA" id="ARBA00022840"/>
    </source>
</evidence>
<dbReference type="InterPro" id="IPR017871">
    <property type="entry name" value="ABC_transporter-like_CS"/>
</dbReference>
<dbReference type="GO" id="GO:0005524">
    <property type="term" value="F:ATP binding"/>
    <property type="evidence" value="ECO:0007669"/>
    <property type="project" value="UniProtKB-KW"/>
</dbReference>
<dbReference type="CDD" id="cd03220">
    <property type="entry name" value="ABC_KpsT_Wzt"/>
    <property type="match status" value="1"/>
</dbReference>
<keyword evidence="2" id="KW-0813">Transport</keyword>
<dbReference type="InterPro" id="IPR003593">
    <property type="entry name" value="AAA+_ATPase"/>
</dbReference>
<dbReference type="InterPro" id="IPR050683">
    <property type="entry name" value="Bact_Polysacc_Export_ATP-bd"/>
</dbReference>
<dbReference type="RefSeq" id="WP_189419904.1">
    <property type="nucleotide sequence ID" value="NZ_BMYZ01000003.1"/>
</dbReference>
<comment type="caution">
    <text evidence="6">The sequence shown here is derived from an EMBL/GenBank/DDBJ whole genome shotgun (WGS) entry which is preliminary data.</text>
</comment>
<keyword evidence="4 6" id="KW-0067">ATP-binding</keyword>
<keyword evidence="7" id="KW-1185">Reference proteome</keyword>
<dbReference type="PROSITE" id="PS50893">
    <property type="entry name" value="ABC_TRANSPORTER_2"/>
    <property type="match status" value="1"/>
</dbReference>
<proteinExistence type="inferred from homology"/>
<protein>
    <submittedName>
        <fullName evidence="6">Sugar ABC transporter ATP-binding protein</fullName>
    </submittedName>
</protein>
<evidence type="ECO:0000256" key="2">
    <source>
        <dbReference type="ARBA" id="ARBA00022448"/>
    </source>
</evidence>
<dbReference type="Pfam" id="PF00005">
    <property type="entry name" value="ABC_tran"/>
    <property type="match status" value="1"/>
</dbReference>
<feature type="domain" description="ABC transporter" evidence="5">
    <location>
        <begin position="27"/>
        <end position="256"/>
    </location>
</feature>